<evidence type="ECO:0000313" key="1">
    <source>
        <dbReference type="EMBL" id="PLP34870.1"/>
    </source>
</evidence>
<dbReference type="InterPro" id="IPR029055">
    <property type="entry name" value="Ntn_hydrolases_N"/>
</dbReference>
<reference evidence="1 2" key="1">
    <citation type="submission" date="2017-11" db="EMBL/GenBank/DDBJ databases">
        <authorList>
            <person name="Han C.G."/>
        </authorList>
    </citation>
    <scope>NUCLEOTIDE SEQUENCE [LARGE SCALE GENOMIC DNA]</scope>
    <source>
        <strain evidence="1 2">A5</strain>
    </source>
</reference>
<reference evidence="1 2" key="2">
    <citation type="submission" date="2018-01" db="EMBL/GenBank/DDBJ databases">
        <title>Genomic study of Klebsiella pneumoniae.</title>
        <authorList>
            <person name="Yang Y."/>
            <person name="Bicalho R."/>
        </authorList>
    </citation>
    <scope>NUCLEOTIDE SEQUENCE [LARGE SCALE GENOMIC DNA]</scope>
    <source>
        <strain evidence="1 2">A5</strain>
    </source>
</reference>
<dbReference type="Proteomes" id="UP000234473">
    <property type="component" value="Unassembled WGS sequence"/>
</dbReference>
<proteinExistence type="predicted"/>
<dbReference type="AlphaFoldDB" id="A0A2N5A3E4"/>
<gene>
    <name evidence="1" type="ORF">CWM98_37895</name>
</gene>
<accession>A0A2N5A3E4</accession>
<comment type="caution">
    <text evidence="1">The sequence shown here is derived from an EMBL/GenBank/DDBJ whole genome shotgun (WGS) entry which is preliminary data.</text>
</comment>
<protein>
    <submittedName>
        <fullName evidence="1">Peptidase</fullName>
    </submittedName>
</protein>
<dbReference type="SUPFAM" id="SSF56235">
    <property type="entry name" value="N-terminal nucleophile aminohydrolases (Ntn hydrolases)"/>
    <property type="match status" value="1"/>
</dbReference>
<sequence>MTYCVAMCLADGLVFASDSRTNAGVDHIATFKKLHVFHQEGERVLVLQSAGNLATTQSVISLL</sequence>
<evidence type="ECO:0000313" key="2">
    <source>
        <dbReference type="Proteomes" id="UP000234473"/>
    </source>
</evidence>
<organism evidence="1 2">
    <name type="scientific">Klebsiella variicola</name>
    <dbReference type="NCBI Taxonomy" id="244366"/>
    <lineage>
        <taxon>Bacteria</taxon>
        <taxon>Pseudomonadati</taxon>
        <taxon>Pseudomonadota</taxon>
        <taxon>Gammaproteobacteria</taxon>
        <taxon>Enterobacterales</taxon>
        <taxon>Enterobacteriaceae</taxon>
        <taxon>Klebsiella/Raoultella group</taxon>
        <taxon>Klebsiella</taxon>
        <taxon>Klebsiella pneumoniae complex</taxon>
    </lineage>
</organism>
<dbReference type="EMBL" id="PICB01003319">
    <property type="protein sequence ID" value="PLP34870.1"/>
    <property type="molecule type" value="Genomic_DNA"/>
</dbReference>
<name>A0A2N5A3E4_KLEVA</name>
<feature type="non-terminal residue" evidence="1">
    <location>
        <position position="63"/>
    </location>
</feature>